<comment type="subcellular location">
    <subcellularLocation>
        <location evidence="2">Membrane</location>
    </subcellularLocation>
</comment>
<evidence type="ECO:0000256" key="4">
    <source>
        <dbReference type="ARBA" id="ARBA00022692"/>
    </source>
</evidence>
<evidence type="ECO:0000256" key="6">
    <source>
        <dbReference type="ARBA" id="ARBA00022989"/>
    </source>
</evidence>
<dbReference type="WBParaSite" id="ACRNAN_scaffold5588.g13833.t1">
    <property type="protein sequence ID" value="ACRNAN_scaffold5588.g13833.t1"/>
    <property type="gene ID" value="ACRNAN_scaffold5588.g13833"/>
</dbReference>
<protein>
    <recommendedName>
        <fullName evidence="3">guanylate cyclase</fullName>
        <ecNumber evidence="3">4.6.1.2</ecNumber>
    </recommendedName>
</protein>
<dbReference type="PANTHER" id="PTHR11920">
    <property type="entry name" value="GUANYLYL CYCLASE"/>
    <property type="match status" value="1"/>
</dbReference>
<feature type="transmembrane region" description="Helical" evidence="10">
    <location>
        <begin position="272"/>
        <end position="297"/>
    </location>
</feature>
<evidence type="ECO:0000256" key="1">
    <source>
        <dbReference type="ARBA" id="ARBA00001436"/>
    </source>
</evidence>
<keyword evidence="12" id="KW-1185">Reference proteome</keyword>
<keyword evidence="4 10" id="KW-0812">Transmembrane</keyword>
<dbReference type="InterPro" id="IPR001828">
    <property type="entry name" value="ANF_lig-bd_rcpt"/>
</dbReference>
<dbReference type="Gene3D" id="3.40.50.2300">
    <property type="match status" value="1"/>
</dbReference>
<keyword evidence="5" id="KW-0547">Nucleotide-binding</keyword>
<dbReference type="GO" id="GO:0001653">
    <property type="term" value="F:peptide receptor activity"/>
    <property type="evidence" value="ECO:0007669"/>
    <property type="project" value="TreeGrafter"/>
</dbReference>
<evidence type="ECO:0000256" key="8">
    <source>
        <dbReference type="ARBA" id="ARBA00023239"/>
    </source>
</evidence>
<dbReference type="Gene3D" id="1.10.510.10">
    <property type="entry name" value="Transferase(Phosphotransferase) domain 1"/>
    <property type="match status" value="1"/>
</dbReference>
<dbReference type="InterPro" id="IPR050401">
    <property type="entry name" value="Cyclic_nucleotide_synthase"/>
</dbReference>
<organism evidence="12 13">
    <name type="scientific">Acrobeloides nanus</name>
    <dbReference type="NCBI Taxonomy" id="290746"/>
    <lineage>
        <taxon>Eukaryota</taxon>
        <taxon>Metazoa</taxon>
        <taxon>Ecdysozoa</taxon>
        <taxon>Nematoda</taxon>
        <taxon>Chromadorea</taxon>
        <taxon>Rhabditida</taxon>
        <taxon>Tylenchina</taxon>
        <taxon>Cephalobomorpha</taxon>
        <taxon>Cephaloboidea</taxon>
        <taxon>Cephalobidae</taxon>
        <taxon>Acrobeloides</taxon>
    </lineage>
</organism>
<evidence type="ECO:0000259" key="11">
    <source>
        <dbReference type="PROSITE" id="PS50011"/>
    </source>
</evidence>
<evidence type="ECO:0000256" key="2">
    <source>
        <dbReference type="ARBA" id="ARBA00004370"/>
    </source>
</evidence>
<dbReference type="Pfam" id="PF07714">
    <property type="entry name" value="PK_Tyr_Ser-Thr"/>
    <property type="match status" value="1"/>
</dbReference>
<keyword evidence="8" id="KW-0456">Lyase</keyword>
<dbReference type="PROSITE" id="PS50011">
    <property type="entry name" value="PROTEIN_KINASE_DOM"/>
    <property type="match status" value="1"/>
</dbReference>
<keyword evidence="6 10" id="KW-1133">Transmembrane helix</keyword>
<comment type="catalytic activity">
    <reaction evidence="1">
        <text>GTP = 3',5'-cyclic GMP + diphosphate</text>
        <dbReference type="Rhea" id="RHEA:13665"/>
        <dbReference type="ChEBI" id="CHEBI:33019"/>
        <dbReference type="ChEBI" id="CHEBI:37565"/>
        <dbReference type="ChEBI" id="CHEBI:57746"/>
        <dbReference type="EC" id="4.6.1.2"/>
    </reaction>
</comment>
<dbReference type="SUPFAM" id="SSF53822">
    <property type="entry name" value="Periplasmic binding protein-like I"/>
    <property type="match status" value="1"/>
</dbReference>
<sequence>MTMTYKRNIANDSYEILKEKLIGLQKLARIILVCFESLSDRRTFMMAMSELGMITDDYLVVFIETDRTGFFPSGGGMWVDRNVPPDGKDDIALKAFENAIILDLQPYNLSFDTFNQEVIANIEKWPFYCVGCIDKSLNASSRAPNLADTFYLYASALNKTITQYGESAKNDGNTISNMARGEYNGYTGKMVINENGTRQPIFYVYRLDANHAQQMYIIITTEGNSTIWQYQYNQVDEAATLWANNGGKRPLARPVCDFDGSACPASFWQVNWVYFVVGFVVIFILVLGMLLTLAYALRTRKREQERQDRLWQIPFVMLTKPKEKNFDKSVRSLQSGISSTSTRLTMDSLKDTDRLVYFYLSGELVVAKKHSVRPTLNKLDYAEFRSMRQVDHENLNKFLGLSYDGPMFLSVWKFCSRGSLRDIIDKGNLTIDAFFMTTIIRDICEGLFYIHNSPVLQQHGYLTSESCLVDDRWQVKLNYFGLTTVKMSEARSFKSLLWCAPEIIRQNNPLGTKKGDIYSFAIVCSEIITRKPCWNISDGFMQAEQAES</sequence>
<dbReference type="GO" id="GO:0007168">
    <property type="term" value="P:receptor guanylyl cyclase signaling pathway"/>
    <property type="evidence" value="ECO:0007669"/>
    <property type="project" value="TreeGrafter"/>
</dbReference>
<dbReference type="PANTHER" id="PTHR11920:SF493">
    <property type="entry name" value="RECEPTOR-TYPE GUANYLATE CYCLASE GCY-22"/>
    <property type="match status" value="1"/>
</dbReference>
<evidence type="ECO:0000256" key="5">
    <source>
        <dbReference type="ARBA" id="ARBA00022741"/>
    </source>
</evidence>
<name>A0A914E5A2_9BILA</name>
<dbReference type="GO" id="GO:0005886">
    <property type="term" value="C:plasma membrane"/>
    <property type="evidence" value="ECO:0007669"/>
    <property type="project" value="TreeGrafter"/>
</dbReference>
<dbReference type="InterPro" id="IPR000719">
    <property type="entry name" value="Prot_kinase_dom"/>
</dbReference>
<evidence type="ECO:0000256" key="9">
    <source>
        <dbReference type="ARBA" id="ARBA00023293"/>
    </source>
</evidence>
<evidence type="ECO:0000313" key="12">
    <source>
        <dbReference type="Proteomes" id="UP000887540"/>
    </source>
</evidence>
<dbReference type="Pfam" id="PF01094">
    <property type="entry name" value="ANF_receptor"/>
    <property type="match status" value="1"/>
</dbReference>
<dbReference type="EC" id="4.6.1.2" evidence="3"/>
<dbReference type="Proteomes" id="UP000887540">
    <property type="component" value="Unplaced"/>
</dbReference>
<evidence type="ECO:0000256" key="3">
    <source>
        <dbReference type="ARBA" id="ARBA00012202"/>
    </source>
</evidence>
<reference evidence="13" key="1">
    <citation type="submission" date="2022-11" db="UniProtKB">
        <authorList>
            <consortium name="WormBaseParasite"/>
        </authorList>
    </citation>
    <scope>IDENTIFICATION</scope>
</reference>
<dbReference type="SUPFAM" id="SSF56112">
    <property type="entry name" value="Protein kinase-like (PK-like)"/>
    <property type="match status" value="1"/>
</dbReference>
<accession>A0A914E5A2</accession>
<evidence type="ECO:0000313" key="13">
    <source>
        <dbReference type="WBParaSite" id="ACRNAN_scaffold5588.g13833.t1"/>
    </source>
</evidence>
<evidence type="ECO:0000256" key="10">
    <source>
        <dbReference type="SAM" id="Phobius"/>
    </source>
</evidence>
<dbReference type="SMART" id="SM00220">
    <property type="entry name" value="S_TKc"/>
    <property type="match status" value="1"/>
</dbReference>
<evidence type="ECO:0000256" key="7">
    <source>
        <dbReference type="ARBA" id="ARBA00023136"/>
    </source>
</evidence>
<keyword evidence="7 10" id="KW-0472">Membrane</keyword>
<dbReference type="GO" id="GO:0005524">
    <property type="term" value="F:ATP binding"/>
    <property type="evidence" value="ECO:0007669"/>
    <property type="project" value="InterPro"/>
</dbReference>
<dbReference type="InterPro" id="IPR028082">
    <property type="entry name" value="Peripla_BP_I"/>
</dbReference>
<dbReference type="InterPro" id="IPR001245">
    <property type="entry name" value="Ser-Thr/Tyr_kinase_cat_dom"/>
</dbReference>
<dbReference type="InterPro" id="IPR011009">
    <property type="entry name" value="Kinase-like_dom_sf"/>
</dbReference>
<keyword evidence="9" id="KW-0141">cGMP biosynthesis</keyword>
<dbReference type="GO" id="GO:0004383">
    <property type="term" value="F:guanylate cyclase activity"/>
    <property type="evidence" value="ECO:0007669"/>
    <property type="project" value="UniProtKB-EC"/>
</dbReference>
<dbReference type="CDD" id="cd06352">
    <property type="entry name" value="PBP1_NPR_GC-like"/>
    <property type="match status" value="1"/>
</dbReference>
<dbReference type="AlphaFoldDB" id="A0A914E5A2"/>
<feature type="domain" description="Protein kinase" evidence="11">
    <location>
        <begin position="327"/>
        <end position="548"/>
    </location>
</feature>
<dbReference type="GO" id="GO:0004016">
    <property type="term" value="F:adenylate cyclase activity"/>
    <property type="evidence" value="ECO:0007669"/>
    <property type="project" value="TreeGrafter"/>
</dbReference>
<proteinExistence type="predicted"/>
<dbReference type="GO" id="GO:0004672">
    <property type="term" value="F:protein kinase activity"/>
    <property type="evidence" value="ECO:0007669"/>
    <property type="project" value="InterPro"/>
</dbReference>